<name>A0A9P8QDF9_WICPI</name>
<sequence>MPFSLVNLTKIWFGLVFDLILKETDKFSSVEFNLRESDSKNPNSCLDDFNVPSVILKAEMTVLRKRTSS</sequence>
<comment type="caution">
    <text evidence="1">The sequence shown here is derived from an EMBL/GenBank/DDBJ whole genome shotgun (WGS) entry which is preliminary data.</text>
</comment>
<keyword evidence="2" id="KW-1185">Reference proteome</keyword>
<reference evidence="1" key="2">
    <citation type="submission" date="2021-01" db="EMBL/GenBank/DDBJ databases">
        <authorList>
            <person name="Schikora-Tamarit M.A."/>
        </authorList>
    </citation>
    <scope>NUCLEOTIDE SEQUENCE</scope>
    <source>
        <strain evidence="1">CBS2887</strain>
    </source>
</reference>
<evidence type="ECO:0000313" key="2">
    <source>
        <dbReference type="Proteomes" id="UP000774326"/>
    </source>
</evidence>
<gene>
    <name evidence="1" type="ORF">WICPIJ_000021</name>
</gene>
<organism evidence="1 2">
    <name type="scientific">Wickerhamomyces pijperi</name>
    <name type="common">Yeast</name>
    <name type="synonym">Pichia pijperi</name>
    <dbReference type="NCBI Taxonomy" id="599730"/>
    <lineage>
        <taxon>Eukaryota</taxon>
        <taxon>Fungi</taxon>
        <taxon>Dikarya</taxon>
        <taxon>Ascomycota</taxon>
        <taxon>Saccharomycotina</taxon>
        <taxon>Saccharomycetes</taxon>
        <taxon>Phaffomycetales</taxon>
        <taxon>Wickerhamomycetaceae</taxon>
        <taxon>Wickerhamomyces</taxon>
    </lineage>
</organism>
<evidence type="ECO:0000313" key="1">
    <source>
        <dbReference type="EMBL" id="KAH3688997.1"/>
    </source>
</evidence>
<reference evidence="1" key="1">
    <citation type="journal article" date="2021" name="Open Biol.">
        <title>Shared evolutionary footprints suggest mitochondrial oxidative damage underlies multiple complex I losses in fungi.</title>
        <authorList>
            <person name="Schikora-Tamarit M.A."/>
            <person name="Marcet-Houben M."/>
            <person name="Nosek J."/>
            <person name="Gabaldon T."/>
        </authorList>
    </citation>
    <scope>NUCLEOTIDE SEQUENCE</scope>
    <source>
        <strain evidence="1">CBS2887</strain>
    </source>
</reference>
<dbReference type="Proteomes" id="UP000774326">
    <property type="component" value="Unassembled WGS sequence"/>
</dbReference>
<proteinExistence type="predicted"/>
<dbReference type="EMBL" id="JAEUBG010000012">
    <property type="protein sequence ID" value="KAH3688997.1"/>
    <property type="molecule type" value="Genomic_DNA"/>
</dbReference>
<protein>
    <submittedName>
        <fullName evidence="1">Uncharacterized protein</fullName>
    </submittedName>
</protein>
<dbReference type="AlphaFoldDB" id="A0A9P8QDF9"/>
<accession>A0A9P8QDF9</accession>